<dbReference type="InterPro" id="IPR040624">
    <property type="entry name" value="HalOD1"/>
</dbReference>
<dbReference type="EMBL" id="FNLC01000002">
    <property type="protein sequence ID" value="SDQ91495.1"/>
    <property type="molecule type" value="Genomic_DNA"/>
</dbReference>
<protein>
    <recommendedName>
        <fullName evidence="1">Halobacterial output domain-containing protein</fullName>
    </recommendedName>
</protein>
<feature type="domain" description="Halobacterial output" evidence="1">
    <location>
        <begin position="39"/>
        <end position="107"/>
    </location>
</feature>
<dbReference type="STRING" id="1095778.SAMN04489842_1678"/>
<organism evidence="2 3">
    <name type="scientific">Natronobacterium texcoconense</name>
    <dbReference type="NCBI Taxonomy" id="1095778"/>
    <lineage>
        <taxon>Archaea</taxon>
        <taxon>Methanobacteriati</taxon>
        <taxon>Methanobacteriota</taxon>
        <taxon>Stenosarchaea group</taxon>
        <taxon>Halobacteria</taxon>
        <taxon>Halobacteriales</taxon>
        <taxon>Natrialbaceae</taxon>
        <taxon>Natronobacterium</taxon>
    </lineage>
</organism>
<accession>A0A1H1ERW2</accession>
<reference evidence="3" key="1">
    <citation type="submission" date="2016-10" db="EMBL/GenBank/DDBJ databases">
        <authorList>
            <person name="Varghese N."/>
            <person name="Submissions S."/>
        </authorList>
    </citation>
    <scope>NUCLEOTIDE SEQUENCE [LARGE SCALE GENOMIC DNA]</scope>
    <source>
        <strain evidence="3">DSM 24767</strain>
    </source>
</reference>
<dbReference type="OrthoDB" id="198810at2157"/>
<keyword evidence="3" id="KW-1185">Reference proteome</keyword>
<sequence length="115" mass="12481">MSDNLTQLDSTVSWIFDSSSDDDVVTEVVHARFETEPDAAVITVVETVASVTGQEPLEMPPLFESIDTEALDELVAASEARGKPVKVSFTYQDCLVTVSSRGDVVVERRTTDTPS</sequence>
<gene>
    <name evidence="2" type="ORF">SAMN04489842_1678</name>
</gene>
<name>A0A1H1ERW2_NATTX</name>
<dbReference type="RefSeq" id="WP_090380210.1">
    <property type="nucleotide sequence ID" value="NZ_FNLC01000002.1"/>
</dbReference>
<dbReference type="AlphaFoldDB" id="A0A1H1ERW2"/>
<evidence type="ECO:0000313" key="2">
    <source>
        <dbReference type="EMBL" id="SDQ91495.1"/>
    </source>
</evidence>
<dbReference type="Proteomes" id="UP000198848">
    <property type="component" value="Unassembled WGS sequence"/>
</dbReference>
<evidence type="ECO:0000259" key="1">
    <source>
        <dbReference type="Pfam" id="PF18545"/>
    </source>
</evidence>
<evidence type="ECO:0000313" key="3">
    <source>
        <dbReference type="Proteomes" id="UP000198848"/>
    </source>
</evidence>
<proteinExistence type="predicted"/>
<dbReference type="Pfam" id="PF18545">
    <property type="entry name" value="HalOD1"/>
    <property type="match status" value="1"/>
</dbReference>